<keyword evidence="1" id="KW-0472">Membrane</keyword>
<keyword evidence="2" id="KW-0496">Mitochondrion</keyword>
<geneLocation type="mitochondrion" evidence="2"/>
<keyword evidence="1" id="KW-1133">Transmembrane helix</keyword>
<evidence type="ECO:0000313" key="2">
    <source>
        <dbReference type="EMBL" id="QKK69288.1"/>
    </source>
</evidence>
<reference evidence="2" key="1">
    <citation type="submission" date="2018-10" db="EMBL/GenBank/DDBJ databases">
        <title>Mitochondrial genome of four interrelated genera and Comparative analysis in the family Vespidae (Hymenoptera: Vespidae).</title>
        <authorList>
            <person name="Zhang Q.-H."/>
            <person name="Li T.-J."/>
        </authorList>
    </citation>
    <scope>NUCLEOTIDE SEQUENCE</scope>
</reference>
<keyword evidence="1" id="KW-0812">Transmembrane</keyword>
<name>A0A6M9AU08_9HYME</name>
<protein>
    <submittedName>
        <fullName evidence="2">ATP synthase F0 subunit 8</fullName>
    </submittedName>
</protein>
<dbReference type="AlphaFoldDB" id="A0A6M9AU08"/>
<organism evidence="2">
    <name type="scientific">Anterhynchium (Dirhynchium) sp. QHZ-2020</name>
    <dbReference type="NCBI Taxonomy" id="2742733"/>
    <lineage>
        <taxon>Eukaryota</taxon>
        <taxon>Metazoa</taxon>
        <taxon>Ecdysozoa</taxon>
        <taxon>Arthropoda</taxon>
        <taxon>Hexapoda</taxon>
        <taxon>Insecta</taxon>
        <taxon>Pterygota</taxon>
        <taxon>Neoptera</taxon>
        <taxon>Endopterygota</taxon>
        <taxon>Hymenoptera</taxon>
        <taxon>Apocrita</taxon>
        <taxon>Aculeata</taxon>
        <taxon>Vespoidea</taxon>
        <taxon>Vespidae</taxon>
        <taxon>Eumeninae</taxon>
        <taxon>Anterhynchium</taxon>
    </lineage>
</organism>
<sequence>MPHLSPMNWLYMYLFLIFWMLLILIKMNFLIKFYPIKKKYHYNNKLMNWKI</sequence>
<accession>A0A6M9AU08</accession>
<proteinExistence type="predicted"/>
<gene>
    <name evidence="2" type="primary">ATP8</name>
</gene>
<dbReference type="EMBL" id="MK051028">
    <property type="protein sequence ID" value="QKK69288.1"/>
    <property type="molecule type" value="Genomic_DNA"/>
</dbReference>
<feature type="transmembrane region" description="Helical" evidence="1">
    <location>
        <begin position="12"/>
        <end position="31"/>
    </location>
</feature>
<evidence type="ECO:0000256" key="1">
    <source>
        <dbReference type="SAM" id="Phobius"/>
    </source>
</evidence>